<keyword evidence="8" id="KW-0446">Lipid-binding</keyword>
<comment type="similarity">
    <text evidence="2">Belongs to the nuclear hormone receptor family. NR3 subfamily.</text>
</comment>
<dbReference type="InterPro" id="IPR021064">
    <property type="entry name" value="ER-beta-like_N"/>
</dbReference>
<dbReference type="InterPro" id="IPR001723">
    <property type="entry name" value="Nuclear_hrmn_rcpt"/>
</dbReference>
<dbReference type="InterPro" id="IPR000536">
    <property type="entry name" value="Nucl_hrmn_rcpt_lig-bd"/>
</dbReference>
<feature type="domain" description="NR LBD" evidence="14">
    <location>
        <begin position="296"/>
        <end position="520"/>
    </location>
</feature>
<dbReference type="OrthoDB" id="5799427at2759"/>
<feature type="domain" description="Nuclear receptor" evidence="13">
    <location>
        <begin position="141"/>
        <end position="239"/>
    </location>
</feature>
<evidence type="ECO:0000256" key="5">
    <source>
        <dbReference type="ARBA" id="ARBA00022771"/>
    </source>
</evidence>
<reference evidence="15" key="2">
    <citation type="submission" date="2004-02" db="EMBL/GenBank/DDBJ databases">
        <authorList>
            <consortium name="Genoscope"/>
            <consortium name="Whitehead Institute Centre for Genome Research"/>
        </authorList>
    </citation>
    <scope>NUCLEOTIDE SEQUENCE</scope>
</reference>
<protein>
    <submittedName>
        <fullName evidence="15">(spotted green pufferfish) hypothetical protein</fullName>
    </submittedName>
</protein>
<reference evidence="15" key="1">
    <citation type="journal article" date="2004" name="Nature">
        <title>Genome duplication in the teleost fish Tetraodon nigroviridis reveals the early vertebrate proto-karyotype.</title>
        <authorList>
            <person name="Jaillon O."/>
            <person name="Aury J.-M."/>
            <person name="Brunet F."/>
            <person name="Petit J.-L."/>
            <person name="Stange-Thomann N."/>
            <person name="Mauceli E."/>
            <person name="Bouneau L."/>
            <person name="Fischer C."/>
            <person name="Ozouf-Costaz C."/>
            <person name="Bernot A."/>
            <person name="Nicaud S."/>
            <person name="Jaffe D."/>
            <person name="Fisher S."/>
            <person name="Lutfalla G."/>
            <person name="Dossat C."/>
            <person name="Segurens B."/>
            <person name="Dasilva C."/>
            <person name="Salanoubat M."/>
            <person name="Levy M."/>
            <person name="Boudet N."/>
            <person name="Castellano S."/>
            <person name="Anthouard V."/>
            <person name="Jubin C."/>
            <person name="Castelli V."/>
            <person name="Katinka M."/>
            <person name="Vacherie B."/>
            <person name="Biemont C."/>
            <person name="Skalli Z."/>
            <person name="Cattolico L."/>
            <person name="Poulain J."/>
            <person name="De Berardinis V."/>
            <person name="Cruaud C."/>
            <person name="Duprat S."/>
            <person name="Brottier P."/>
            <person name="Coutanceau J.-P."/>
            <person name="Gouzy J."/>
            <person name="Parra G."/>
            <person name="Lardier G."/>
            <person name="Chapple C."/>
            <person name="McKernan K.J."/>
            <person name="McEwan P."/>
            <person name="Bosak S."/>
            <person name="Kellis M."/>
            <person name="Volff J.-N."/>
            <person name="Guigo R."/>
            <person name="Zody M.C."/>
            <person name="Mesirov J."/>
            <person name="Lindblad-Toh K."/>
            <person name="Birren B."/>
            <person name="Nusbaum C."/>
            <person name="Kahn D."/>
            <person name="Robinson-Rechavi M."/>
            <person name="Laudet V."/>
            <person name="Schachter V."/>
            <person name="Quetier F."/>
            <person name="Saurin W."/>
            <person name="Scarpelli C."/>
            <person name="Wincker P."/>
            <person name="Lander E.S."/>
            <person name="Weissenbach J."/>
            <person name="Roest Crollius H."/>
        </authorList>
    </citation>
    <scope>NUCLEOTIDE SEQUENCE [LARGE SCALE GENOMIC DNA]</scope>
</reference>
<keyword evidence="7" id="KW-0805">Transcription regulation</keyword>
<keyword evidence="12" id="KW-0539">Nucleus</keyword>
<evidence type="ECO:0000256" key="3">
    <source>
        <dbReference type="ARBA" id="ARBA00022665"/>
    </source>
</evidence>
<dbReference type="InterPro" id="IPR001628">
    <property type="entry name" value="Znf_hrmn_rcpt"/>
</dbReference>
<keyword evidence="11" id="KW-0675">Receptor</keyword>
<dbReference type="PROSITE" id="PS00031">
    <property type="entry name" value="NUCLEAR_REC_DBD_1"/>
    <property type="match status" value="1"/>
</dbReference>
<dbReference type="PIRSF" id="PIRSF002527">
    <property type="entry name" value="ER-like_NR"/>
    <property type="match status" value="1"/>
</dbReference>
<keyword evidence="6" id="KW-0862">Zinc</keyword>
<dbReference type="InterPro" id="IPR035500">
    <property type="entry name" value="NHR-like_dom_sf"/>
</dbReference>
<evidence type="ECO:0000256" key="6">
    <source>
        <dbReference type="ARBA" id="ARBA00022833"/>
    </source>
</evidence>
<dbReference type="Gene3D" id="3.30.50.10">
    <property type="entry name" value="Erythroid Transcription Factor GATA-1, subunit A"/>
    <property type="match status" value="1"/>
</dbReference>
<dbReference type="InterPro" id="IPR013088">
    <property type="entry name" value="Znf_NHR/GATA"/>
</dbReference>
<dbReference type="Pfam" id="PF00104">
    <property type="entry name" value="Hormone_recep"/>
    <property type="match status" value="1"/>
</dbReference>
<keyword evidence="10" id="KW-0804">Transcription</keyword>
<dbReference type="Pfam" id="PF00105">
    <property type="entry name" value="zf-C4"/>
    <property type="match status" value="2"/>
</dbReference>
<dbReference type="GO" id="GO:0043565">
    <property type="term" value="F:sequence-specific DNA binding"/>
    <property type="evidence" value="ECO:0007669"/>
    <property type="project" value="InterPro"/>
</dbReference>
<accession>Q4S6G9</accession>
<dbReference type="PROSITE" id="PS51843">
    <property type="entry name" value="NR_LBD"/>
    <property type="match status" value="1"/>
</dbReference>
<evidence type="ECO:0000256" key="4">
    <source>
        <dbReference type="ARBA" id="ARBA00022723"/>
    </source>
</evidence>
<evidence type="ECO:0000256" key="8">
    <source>
        <dbReference type="ARBA" id="ARBA00023121"/>
    </source>
</evidence>
<evidence type="ECO:0000256" key="7">
    <source>
        <dbReference type="ARBA" id="ARBA00023015"/>
    </source>
</evidence>
<evidence type="ECO:0000313" key="15">
    <source>
        <dbReference type="EMBL" id="CAG03763.1"/>
    </source>
</evidence>
<dbReference type="SUPFAM" id="SSF48508">
    <property type="entry name" value="Nuclear receptor ligand-binding domain"/>
    <property type="match status" value="1"/>
</dbReference>
<dbReference type="KEGG" id="tng:GSTEN00023295G001"/>
<dbReference type="GO" id="GO:0042562">
    <property type="term" value="F:hormone binding"/>
    <property type="evidence" value="ECO:0007669"/>
    <property type="project" value="UniProtKB-ARBA"/>
</dbReference>
<dbReference type="FunFam" id="1.10.565.10:FF:000010">
    <property type="entry name" value="Estrogen receptor"/>
    <property type="match status" value="1"/>
</dbReference>
<feature type="non-terminal residue" evidence="15">
    <location>
        <position position="1"/>
    </location>
</feature>
<dbReference type="SUPFAM" id="SSF57716">
    <property type="entry name" value="Glucocorticoid receptor-like (DNA-binding domain)"/>
    <property type="match status" value="1"/>
</dbReference>
<comment type="subcellular location">
    <subcellularLocation>
        <location evidence="1">Nucleus</location>
    </subcellularLocation>
</comment>
<dbReference type="SMART" id="SM00399">
    <property type="entry name" value="ZnF_C4"/>
    <property type="match status" value="1"/>
</dbReference>
<dbReference type="InterPro" id="IPR050200">
    <property type="entry name" value="Nuclear_hormone_rcpt_NR3"/>
</dbReference>
<dbReference type="PRINTS" id="PR00047">
    <property type="entry name" value="STROIDFINGER"/>
</dbReference>
<evidence type="ECO:0000256" key="10">
    <source>
        <dbReference type="ARBA" id="ARBA00023163"/>
    </source>
</evidence>
<evidence type="ECO:0000256" key="12">
    <source>
        <dbReference type="ARBA" id="ARBA00023242"/>
    </source>
</evidence>
<dbReference type="GO" id="GO:0005496">
    <property type="term" value="F:steroid binding"/>
    <property type="evidence" value="ECO:0007669"/>
    <property type="project" value="UniProtKB-KW"/>
</dbReference>
<gene>
    <name evidence="15" type="ORF">GSTENG00023295001</name>
</gene>
<keyword evidence="9" id="KW-0238">DNA-binding</keyword>
<keyword evidence="4" id="KW-0479">Metal-binding</keyword>
<comment type="caution">
    <text evidence="15">The sequence shown here is derived from an EMBL/GenBank/DDBJ whole genome shotgun (WGS) entry which is preliminary data.</text>
</comment>
<organism evidence="15">
    <name type="scientific">Tetraodon nigroviridis</name>
    <name type="common">Spotted green pufferfish</name>
    <name type="synonym">Chelonodon nigroviridis</name>
    <dbReference type="NCBI Taxonomy" id="99883"/>
    <lineage>
        <taxon>Eukaryota</taxon>
        <taxon>Metazoa</taxon>
        <taxon>Chordata</taxon>
        <taxon>Craniata</taxon>
        <taxon>Vertebrata</taxon>
        <taxon>Euteleostomi</taxon>
        <taxon>Actinopterygii</taxon>
        <taxon>Neopterygii</taxon>
        <taxon>Teleostei</taxon>
        <taxon>Neoteleostei</taxon>
        <taxon>Acanthomorphata</taxon>
        <taxon>Eupercaria</taxon>
        <taxon>Tetraodontiformes</taxon>
        <taxon>Tetradontoidea</taxon>
        <taxon>Tetraodontidae</taxon>
        <taxon>Tetraodon</taxon>
    </lineage>
</organism>
<keyword evidence="3" id="KW-0754">Steroid-binding</keyword>
<evidence type="ECO:0000259" key="14">
    <source>
        <dbReference type="PROSITE" id="PS51843"/>
    </source>
</evidence>
<dbReference type="PROSITE" id="PS51030">
    <property type="entry name" value="NUCLEAR_REC_DBD_2"/>
    <property type="match status" value="1"/>
</dbReference>
<dbReference type="Pfam" id="PF12497">
    <property type="entry name" value="ERbeta_N"/>
    <property type="match status" value="1"/>
</dbReference>
<evidence type="ECO:0000256" key="11">
    <source>
        <dbReference type="ARBA" id="ARBA00023170"/>
    </source>
</evidence>
<evidence type="ECO:0000256" key="2">
    <source>
        <dbReference type="ARBA" id="ARBA00005413"/>
    </source>
</evidence>
<name>Q4S6G9_TETNG</name>
<dbReference type="CDD" id="cd07171">
    <property type="entry name" value="NR_DBD_ER"/>
    <property type="match status" value="1"/>
</dbReference>
<dbReference type="GO" id="GO:0003707">
    <property type="term" value="F:nuclear steroid receptor activity"/>
    <property type="evidence" value="ECO:0007669"/>
    <property type="project" value="InterPro"/>
</dbReference>
<sequence>MAACHERQSVQSSNFTACSRSEVAPMAKRLPENLPRLAETFELQEVDSSRAPDRPVSSGLLPVAMDNQTVCIPSPYTDGSHEYAHGPLTFYGPSLLSYPRAPVADSSSSFWPSITPLKRCEEGAEQVNSSVCAAALGKADMHFCAVCQDYASGYHYGVWSCEGCKAFFKRSIQGSAAVSAAPGAAAARSRCTLVSAGHNDYICPATNQCTIDKNRRKSCQACRLRKCYEVGMMKCGVRRERCSYRGSRRRGGLQPRYAGRSLVRPGPAARAQRHLHLEAPLARLPQRSHEQPSSMSPEEFIYRIMEAEPPEIYLMEDLKKPFTEASMMMSLTNLADKELVFMISWAKKIPAVKNPCDEVLILGLILLSVDHPGNLIFSPYFKLSREEGQCVEGIMEIFDMLLAATSRFRELKLQREEYVCLKAMILLNSNLCSASPQTAEELASRSRLLRLLDSVIDALVWVISRLGLSSQQQTLRLGHLTMLLSHIRHVSNKGMDHLSTMKRKNVVLVYNLLLEMLDAN</sequence>
<dbReference type="GO" id="GO:0005634">
    <property type="term" value="C:nucleus"/>
    <property type="evidence" value="ECO:0007669"/>
    <property type="project" value="UniProtKB-SubCell"/>
</dbReference>
<evidence type="ECO:0000256" key="1">
    <source>
        <dbReference type="ARBA" id="ARBA00004123"/>
    </source>
</evidence>
<dbReference type="SMART" id="SM00430">
    <property type="entry name" value="HOLI"/>
    <property type="match status" value="1"/>
</dbReference>
<dbReference type="EMBL" id="CAAE01014728">
    <property type="protein sequence ID" value="CAG03763.1"/>
    <property type="molecule type" value="Genomic_DNA"/>
</dbReference>
<dbReference type="PRINTS" id="PR00398">
    <property type="entry name" value="STRDHORMONER"/>
</dbReference>
<dbReference type="Gene3D" id="1.10.565.10">
    <property type="entry name" value="Retinoid X Receptor"/>
    <property type="match status" value="1"/>
</dbReference>
<evidence type="ECO:0000256" key="9">
    <source>
        <dbReference type="ARBA" id="ARBA00023125"/>
    </source>
</evidence>
<dbReference type="GO" id="GO:0008270">
    <property type="term" value="F:zinc ion binding"/>
    <property type="evidence" value="ECO:0007669"/>
    <property type="project" value="UniProtKB-KW"/>
</dbReference>
<proteinExistence type="inferred from homology"/>
<keyword evidence="5" id="KW-0863">Zinc-finger</keyword>
<dbReference type="InterPro" id="IPR024178">
    <property type="entry name" value="Est_rcpt/est-rel_rcp"/>
</dbReference>
<evidence type="ECO:0000259" key="13">
    <source>
        <dbReference type="PROSITE" id="PS51030"/>
    </source>
</evidence>
<dbReference type="PANTHER" id="PTHR48092">
    <property type="entry name" value="KNIRPS-RELATED PROTEIN-RELATED"/>
    <property type="match status" value="1"/>
</dbReference>
<dbReference type="AlphaFoldDB" id="Q4S6G9"/>